<dbReference type="Proteomes" id="UP000186736">
    <property type="component" value="Unassembled WGS sequence"/>
</dbReference>
<dbReference type="EMBL" id="MKZO01000007">
    <property type="protein sequence ID" value="OLS64225.1"/>
    <property type="molecule type" value="Genomic_DNA"/>
</dbReference>
<dbReference type="Pfam" id="PF04773">
    <property type="entry name" value="FecR"/>
    <property type="match status" value="1"/>
</dbReference>
<evidence type="ECO:0000259" key="1">
    <source>
        <dbReference type="Pfam" id="PF04773"/>
    </source>
</evidence>
<accession>A0A1Q9RA73</accession>
<comment type="caution">
    <text evidence="2">The sequence shown here is derived from an EMBL/GenBank/DDBJ whole genome shotgun (WGS) entry which is preliminary data.</text>
</comment>
<dbReference type="Gene3D" id="2.60.120.1440">
    <property type="match status" value="1"/>
</dbReference>
<dbReference type="InterPro" id="IPR006860">
    <property type="entry name" value="FecR"/>
</dbReference>
<feature type="domain" description="FecR protein" evidence="1">
    <location>
        <begin position="38"/>
        <end position="124"/>
    </location>
</feature>
<gene>
    <name evidence="2" type="ORF">PSEMO_07700</name>
</gene>
<dbReference type="AlphaFoldDB" id="A0A1Q9RA73"/>
<organism evidence="2 3">
    <name type="scientific">Pseudomonas putida</name>
    <name type="common">Arthrobacter siderocapsulatus</name>
    <dbReference type="NCBI Taxonomy" id="303"/>
    <lineage>
        <taxon>Bacteria</taxon>
        <taxon>Pseudomonadati</taxon>
        <taxon>Pseudomonadota</taxon>
        <taxon>Gammaproteobacteria</taxon>
        <taxon>Pseudomonadales</taxon>
        <taxon>Pseudomonadaceae</taxon>
        <taxon>Pseudomonas</taxon>
    </lineage>
</organism>
<dbReference type="RefSeq" id="WP_075801851.1">
    <property type="nucleotide sequence ID" value="NZ_MKZO01000007.1"/>
</dbReference>
<evidence type="ECO:0000313" key="2">
    <source>
        <dbReference type="EMBL" id="OLS64225.1"/>
    </source>
</evidence>
<reference evidence="2 3" key="1">
    <citation type="submission" date="2016-10" db="EMBL/GenBank/DDBJ databases">
        <title>Genome Sequence of Pseudomonas putida GM4FR.</title>
        <authorList>
            <person name="Poehlein A."/>
            <person name="Wemheuer F."/>
            <person name="Hollensteiner J."/>
            <person name="Wemheuer B."/>
        </authorList>
    </citation>
    <scope>NUCLEOTIDE SEQUENCE [LARGE SCALE GENOMIC DNA]</scope>
    <source>
        <strain evidence="2 3">GM4FR</strain>
    </source>
</reference>
<sequence>MSRSSYNRTTTALGMAALILASALLGLPYWREEFAMADLSTGSGETHSERLADGSQLTLSADSSVTLQFSEDPHQIHLIAGQILLEAGSSPLQVITPQTRIDTHDAHLQIEYLQGTTRIRQLAGSSRIGDQLTLNAHQQVQVTDAGIEPVQATSSQ</sequence>
<protein>
    <recommendedName>
        <fullName evidence="1">FecR protein domain-containing protein</fullName>
    </recommendedName>
</protein>
<proteinExistence type="predicted"/>
<name>A0A1Q9RA73_PSEPU</name>
<evidence type="ECO:0000313" key="3">
    <source>
        <dbReference type="Proteomes" id="UP000186736"/>
    </source>
</evidence>